<protein>
    <submittedName>
        <fullName evidence="2">Uncharacterized protein</fullName>
    </submittedName>
</protein>
<evidence type="ECO:0000256" key="1">
    <source>
        <dbReference type="SAM" id="MobiDB-lite"/>
    </source>
</evidence>
<dbReference type="STRING" id="411471.SUBVAR_06793"/>
<proteinExistence type="predicted"/>
<name>D1PQW5_9FIRM</name>
<dbReference type="AlphaFoldDB" id="D1PQW5"/>
<organism evidence="2 3">
    <name type="scientific">Subdoligranulum variabile DSM 15176</name>
    <dbReference type="NCBI Taxonomy" id="411471"/>
    <lineage>
        <taxon>Bacteria</taxon>
        <taxon>Bacillati</taxon>
        <taxon>Bacillota</taxon>
        <taxon>Clostridia</taxon>
        <taxon>Eubacteriales</taxon>
        <taxon>Oscillospiraceae</taxon>
        <taxon>Subdoligranulum</taxon>
    </lineage>
</organism>
<dbReference type="EMBL" id="ACBY02000052">
    <property type="protein sequence ID" value="EFB74981.1"/>
    <property type="molecule type" value="Genomic_DNA"/>
</dbReference>
<sequence length="55" mass="5789">MGTPPSSLIIQAGGPGDKTGKKTVSFSGIWKWGPGRPPAALPRECLSGTIFYRKS</sequence>
<feature type="region of interest" description="Disordered" evidence="1">
    <location>
        <begin position="1"/>
        <end position="21"/>
    </location>
</feature>
<reference evidence="2" key="1">
    <citation type="submission" date="2009-12" db="EMBL/GenBank/DDBJ databases">
        <authorList>
            <person name="Weinstock G."/>
            <person name="Sodergren E."/>
            <person name="Clifton S."/>
            <person name="Fulton L."/>
            <person name="Fulton B."/>
            <person name="Courtney L."/>
            <person name="Fronick C."/>
            <person name="Harrison M."/>
            <person name="Strong C."/>
            <person name="Farmer C."/>
            <person name="Delahaunty K."/>
            <person name="Markovic C."/>
            <person name="Hall O."/>
            <person name="Minx P."/>
            <person name="Tomlinson C."/>
            <person name="Mitreva M."/>
            <person name="Nelson J."/>
            <person name="Hou S."/>
            <person name="Wollam A."/>
            <person name="Pepin K.H."/>
            <person name="Johnson M."/>
            <person name="Bhonagiri V."/>
            <person name="Nash W.E."/>
            <person name="Warren W."/>
            <person name="Chinwalla A."/>
            <person name="Mardis E.R."/>
            <person name="Wilson R.K."/>
        </authorList>
    </citation>
    <scope>NUCLEOTIDE SEQUENCE [LARGE SCALE GENOMIC DNA]</scope>
    <source>
        <strain evidence="2">DSM 15176</strain>
    </source>
</reference>
<keyword evidence="3" id="KW-1185">Reference proteome</keyword>
<accession>D1PQW5</accession>
<comment type="caution">
    <text evidence="2">The sequence shown here is derived from an EMBL/GenBank/DDBJ whole genome shotgun (WGS) entry which is preliminary data.</text>
</comment>
<evidence type="ECO:0000313" key="3">
    <source>
        <dbReference type="Proteomes" id="UP000003438"/>
    </source>
</evidence>
<dbReference type="Proteomes" id="UP000003438">
    <property type="component" value="Unassembled WGS sequence"/>
</dbReference>
<evidence type="ECO:0000313" key="2">
    <source>
        <dbReference type="EMBL" id="EFB74981.1"/>
    </source>
</evidence>
<gene>
    <name evidence="2" type="ORF">SUBVAR_06793</name>
</gene>
<dbReference type="HOGENOM" id="CLU_3030734_0_0_9"/>